<feature type="domain" description="DUF7094" evidence="3">
    <location>
        <begin position="218"/>
        <end position="321"/>
    </location>
</feature>
<organism evidence="5 6">
    <name type="scientific">Natrinema pallidum</name>
    <dbReference type="NCBI Taxonomy" id="69527"/>
    <lineage>
        <taxon>Archaea</taxon>
        <taxon>Methanobacteriati</taxon>
        <taxon>Methanobacteriota</taxon>
        <taxon>Stenosarchaea group</taxon>
        <taxon>Halobacteria</taxon>
        <taxon>Halobacteriales</taxon>
        <taxon>Natrialbaceae</taxon>
        <taxon>Natrinema</taxon>
    </lineage>
</organism>
<evidence type="ECO:0000259" key="3">
    <source>
        <dbReference type="Pfam" id="PF23375"/>
    </source>
</evidence>
<evidence type="ECO:0000259" key="2">
    <source>
        <dbReference type="Pfam" id="PF23374"/>
    </source>
</evidence>
<dbReference type="InterPro" id="IPR056397">
    <property type="entry name" value="Fn3_arc"/>
</dbReference>
<evidence type="ECO:0000256" key="1">
    <source>
        <dbReference type="SAM" id="Coils"/>
    </source>
</evidence>
<keyword evidence="1" id="KW-0175">Coiled coil</keyword>
<evidence type="ECO:0000313" key="6">
    <source>
        <dbReference type="Proteomes" id="UP000307562"/>
    </source>
</evidence>
<dbReference type="Proteomes" id="UP000307562">
    <property type="component" value="Chromosome"/>
</dbReference>
<proteinExistence type="predicted"/>
<reference evidence="6" key="1">
    <citation type="submission" date="2019-05" db="EMBL/GenBank/DDBJ databases">
        <title>Complete Genome Sequence and Methylation Pattern of the Halophilic Archaeon Natrinema pallidum BOL6-1.</title>
        <authorList>
            <person name="DasSarma P."/>
            <person name="DasSarma B.P."/>
            <person name="DasSarma S.L."/>
            <person name="Martinez F.L."/>
            <person name="Guzman D."/>
            <person name="Roberts R.J."/>
            <person name="DasSarma S."/>
        </authorList>
    </citation>
    <scope>NUCLEOTIDE SEQUENCE [LARGE SCALE GENOMIC DNA]</scope>
    <source>
        <strain evidence="6">BOL6-1</strain>
    </source>
</reference>
<dbReference type="Pfam" id="PF23375">
    <property type="entry name" value="DUF7094"/>
    <property type="match status" value="1"/>
</dbReference>
<dbReference type="InterPro" id="IPR055522">
    <property type="entry name" value="DUF7096"/>
</dbReference>
<feature type="domain" description="Fibronectin-III type-like" evidence="2">
    <location>
        <begin position="325"/>
        <end position="401"/>
    </location>
</feature>
<name>A0A4P9TEV3_9EURY</name>
<keyword evidence="6" id="KW-1185">Reference proteome</keyword>
<evidence type="ECO:0000313" key="5">
    <source>
        <dbReference type="EMBL" id="QCW03338.1"/>
    </source>
</evidence>
<dbReference type="KEGG" id="npl:FGF80_08860"/>
<dbReference type="RefSeq" id="WP_138653437.1">
    <property type="nucleotide sequence ID" value="NZ_CP040637.1"/>
</dbReference>
<evidence type="ECO:0000259" key="4">
    <source>
        <dbReference type="Pfam" id="PF23379"/>
    </source>
</evidence>
<dbReference type="EMBL" id="CP040637">
    <property type="protein sequence ID" value="QCW03338.1"/>
    <property type="molecule type" value="Genomic_DNA"/>
</dbReference>
<protein>
    <submittedName>
        <fullName evidence="5">Uncharacterized protein</fullName>
    </submittedName>
</protein>
<sequence>MTNATPALLALLLVLSVPAITIVAAGPADGGNSAVETVQLQTSPSQTPTAVNNTTNRLPLSGEVRSEYTEYGPDLGTALASADDQLRVDHDQYTIVDSEFDDATGEERKAMIQAAYDRLKDRANELEQRERNVTKAHAAGERSSAELLRTLLRNHNEAAMLSRDLEELGNRADQVPGYSLSGSRTRATHTTLDAHRTPLRSTLGRLSERPTDNVQYDVVVSTSSTGYSVAMMDGNQYVVETSRFDNRDESAPDQFESGEAYDHIGDLYPWASEFGPSFQDNSPGYYWADVGHDHGRLEFYFDSGTGDVYREIQELSVSSLPTDEDRTWISSGLKLTMTETAAGGPVKVTVVDAETGEPVRATVSVDGIEVGETDDDGTHWIVRPLGPSEVTVETDAGSVNATIDAVS</sequence>
<dbReference type="InterPro" id="IPR055520">
    <property type="entry name" value="DUF7094"/>
</dbReference>
<feature type="domain" description="DUF7096" evidence="4">
    <location>
        <begin position="1"/>
        <end position="206"/>
    </location>
</feature>
<dbReference type="GeneID" id="96156086"/>
<feature type="coiled-coil region" evidence="1">
    <location>
        <begin position="109"/>
        <end position="136"/>
    </location>
</feature>
<dbReference type="Pfam" id="PF23374">
    <property type="entry name" value="Fn3_arc"/>
    <property type="match status" value="1"/>
</dbReference>
<gene>
    <name evidence="5" type="ORF">FGF80_08860</name>
</gene>
<accession>A0A4P9TEV3</accession>
<dbReference type="Pfam" id="PF23379">
    <property type="entry name" value="DUF7096"/>
    <property type="match status" value="1"/>
</dbReference>
<dbReference type="AlphaFoldDB" id="A0A4P9TEV3"/>